<dbReference type="InterPro" id="IPR006059">
    <property type="entry name" value="SBP"/>
</dbReference>
<keyword evidence="2" id="KW-0813">Transport</keyword>
<dbReference type="Gene3D" id="3.40.190.10">
    <property type="entry name" value="Periplasmic binding protein-like II"/>
    <property type="match status" value="2"/>
</dbReference>
<protein>
    <submittedName>
        <fullName evidence="5">Lipoprotein</fullName>
    </submittedName>
</protein>
<name>A0A918I1P4_9ACTN</name>
<dbReference type="GO" id="GO:0042956">
    <property type="term" value="P:maltodextrin transmembrane transport"/>
    <property type="evidence" value="ECO:0007669"/>
    <property type="project" value="TreeGrafter"/>
</dbReference>
<feature type="signal peptide" evidence="4">
    <location>
        <begin position="1"/>
        <end position="21"/>
    </location>
</feature>
<reference evidence="5" key="2">
    <citation type="submission" date="2020-09" db="EMBL/GenBank/DDBJ databases">
        <authorList>
            <person name="Sun Q."/>
            <person name="Ohkuma M."/>
        </authorList>
    </citation>
    <scope>NUCLEOTIDE SEQUENCE</scope>
    <source>
        <strain evidence="5">JCM 4391</strain>
    </source>
</reference>
<dbReference type="PROSITE" id="PS51257">
    <property type="entry name" value="PROKAR_LIPOPROTEIN"/>
    <property type="match status" value="1"/>
</dbReference>
<keyword evidence="3 4" id="KW-0732">Signal</keyword>
<keyword evidence="6" id="KW-1185">Reference proteome</keyword>
<dbReference type="GO" id="GO:1901982">
    <property type="term" value="F:maltose binding"/>
    <property type="evidence" value="ECO:0007669"/>
    <property type="project" value="TreeGrafter"/>
</dbReference>
<comment type="similarity">
    <text evidence="1">Belongs to the bacterial solute-binding protein 1 family.</text>
</comment>
<evidence type="ECO:0000256" key="3">
    <source>
        <dbReference type="ARBA" id="ARBA00022729"/>
    </source>
</evidence>
<dbReference type="GO" id="GO:0015768">
    <property type="term" value="P:maltose transport"/>
    <property type="evidence" value="ECO:0007669"/>
    <property type="project" value="TreeGrafter"/>
</dbReference>
<gene>
    <name evidence="5" type="ORF">GCM10010274_53860</name>
</gene>
<dbReference type="AlphaFoldDB" id="A0A918I1P4"/>
<evidence type="ECO:0000313" key="5">
    <source>
        <dbReference type="EMBL" id="GGU58171.1"/>
    </source>
</evidence>
<sequence length="429" mass="45549">MTYVKKRLPGWACALVSVAVAAPGLTGCGVLPGGDGAEGTRTVSVWLMKGSVSDAFLERFTTAYEEDHPGVAIEVAFQEWTGIGKKVTAALESEDAPDVIEVGNTQVAQYAETDLLHDLTLESVRDLGYEDWLPGLAEPGKVDGSQYGIPWYAANRVVIYNKDLFDRAGIESPPATREQWLEDTGKLDETPGGIQGIYLAGQDWYTLAGFVWDEGGELAVRKDGVWTGALDTPAALRGMAVYKELQALGEGPRNADEENPPQAQVFARGDVAQIIAPPSAAAAIQERNPALKDKLGFFPIPGRTAGKPCPVFTGGSDLIIPRRSDDRDAAMDVVAALAGEKWQTDLARTMNYVPNKATLASAVEGQEATAAMAVGAARGRATPNSPEWAAVEEANPIKPYMTAVLEGGSPERAAKAASARITAILRGRP</sequence>
<comment type="caution">
    <text evidence="5">The sequence shown here is derived from an EMBL/GenBank/DDBJ whole genome shotgun (WGS) entry which is preliminary data.</text>
</comment>
<evidence type="ECO:0000256" key="2">
    <source>
        <dbReference type="ARBA" id="ARBA00022448"/>
    </source>
</evidence>
<dbReference type="PANTHER" id="PTHR30061:SF50">
    <property type="entry name" value="MALTOSE_MALTODEXTRIN-BINDING PERIPLASMIC PROTEIN"/>
    <property type="match status" value="1"/>
</dbReference>
<feature type="chain" id="PRO_5037916758" evidence="4">
    <location>
        <begin position="22"/>
        <end position="429"/>
    </location>
</feature>
<evidence type="ECO:0000313" key="6">
    <source>
        <dbReference type="Proteomes" id="UP000636661"/>
    </source>
</evidence>
<dbReference type="Pfam" id="PF01547">
    <property type="entry name" value="SBP_bac_1"/>
    <property type="match status" value="1"/>
</dbReference>
<accession>A0A918I1P4</accession>
<dbReference type="EMBL" id="BMTP01000016">
    <property type="protein sequence ID" value="GGU58171.1"/>
    <property type="molecule type" value="Genomic_DNA"/>
</dbReference>
<reference evidence="5" key="1">
    <citation type="journal article" date="2014" name="Int. J. Syst. Evol. Microbiol.">
        <title>Complete genome sequence of Corynebacterium casei LMG S-19264T (=DSM 44701T), isolated from a smear-ripened cheese.</title>
        <authorList>
            <consortium name="US DOE Joint Genome Institute (JGI-PGF)"/>
            <person name="Walter F."/>
            <person name="Albersmeier A."/>
            <person name="Kalinowski J."/>
            <person name="Ruckert C."/>
        </authorList>
    </citation>
    <scope>NUCLEOTIDE SEQUENCE</scope>
    <source>
        <strain evidence="5">JCM 4391</strain>
    </source>
</reference>
<evidence type="ECO:0000256" key="1">
    <source>
        <dbReference type="ARBA" id="ARBA00008520"/>
    </source>
</evidence>
<dbReference type="SUPFAM" id="SSF53850">
    <property type="entry name" value="Periplasmic binding protein-like II"/>
    <property type="match status" value="1"/>
</dbReference>
<dbReference type="Proteomes" id="UP000636661">
    <property type="component" value="Unassembled WGS sequence"/>
</dbReference>
<organism evidence="5 6">
    <name type="scientific">Streptomyces lavendofoliae</name>
    <dbReference type="NCBI Taxonomy" id="67314"/>
    <lineage>
        <taxon>Bacteria</taxon>
        <taxon>Bacillati</taxon>
        <taxon>Actinomycetota</taxon>
        <taxon>Actinomycetes</taxon>
        <taxon>Kitasatosporales</taxon>
        <taxon>Streptomycetaceae</taxon>
        <taxon>Streptomyces</taxon>
    </lineage>
</organism>
<dbReference type="PANTHER" id="PTHR30061">
    <property type="entry name" value="MALTOSE-BINDING PERIPLASMIC PROTEIN"/>
    <property type="match status" value="1"/>
</dbReference>
<keyword evidence="5" id="KW-0449">Lipoprotein</keyword>
<evidence type="ECO:0000256" key="4">
    <source>
        <dbReference type="SAM" id="SignalP"/>
    </source>
</evidence>
<proteinExistence type="inferred from homology"/>
<dbReference type="GO" id="GO:0055052">
    <property type="term" value="C:ATP-binding cassette (ABC) transporter complex, substrate-binding subunit-containing"/>
    <property type="evidence" value="ECO:0007669"/>
    <property type="project" value="TreeGrafter"/>
</dbReference>